<dbReference type="Proteomes" id="UP000887581">
    <property type="component" value="Unplaced"/>
</dbReference>
<dbReference type="SUPFAM" id="SSF57667">
    <property type="entry name" value="beta-beta-alpha zinc fingers"/>
    <property type="match status" value="1"/>
</dbReference>
<name>A0A915PIG3_9BILA</name>
<keyword evidence="1" id="KW-0479">Metal-binding</keyword>
<feature type="region of interest" description="Disordered" evidence="5">
    <location>
        <begin position="27"/>
        <end position="68"/>
    </location>
</feature>
<feature type="domain" description="BED-type" evidence="6">
    <location>
        <begin position="590"/>
        <end position="641"/>
    </location>
</feature>
<dbReference type="GO" id="GO:0003677">
    <property type="term" value="F:DNA binding"/>
    <property type="evidence" value="ECO:0007669"/>
    <property type="project" value="InterPro"/>
</dbReference>
<evidence type="ECO:0000313" key="8">
    <source>
        <dbReference type="WBParaSite" id="sdigi.contig1.g4.t1"/>
    </source>
</evidence>
<keyword evidence="2 4" id="KW-0863">Zinc-finger</keyword>
<evidence type="ECO:0000256" key="3">
    <source>
        <dbReference type="ARBA" id="ARBA00022833"/>
    </source>
</evidence>
<dbReference type="InterPro" id="IPR003656">
    <property type="entry name" value="Znf_BED"/>
</dbReference>
<feature type="compositionally biased region" description="Polar residues" evidence="5">
    <location>
        <begin position="267"/>
        <end position="276"/>
    </location>
</feature>
<dbReference type="WBParaSite" id="sdigi.contig1.g4.t1">
    <property type="protein sequence ID" value="sdigi.contig1.g4.t1"/>
    <property type="gene ID" value="sdigi.contig1.g4"/>
</dbReference>
<feature type="region of interest" description="Disordered" evidence="5">
    <location>
        <begin position="238"/>
        <end position="284"/>
    </location>
</feature>
<keyword evidence="3" id="KW-0862">Zinc</keyword>
<organism evidence="7 8">
    <name type="scientific">Setaria digitata</name>
    <dbReference type="NCBI Taxonomy" id="48799"/>
    <lineage>
        <taxon>Eukaryota</taxon>
        <taxon>Metazoa</taxon>
        <taxon>Ecdysozoa</taxon>
        <taxon>Nematoda</taxon>
        <taxon>Chromadorea</taxon>
        <taxon>Rhabditida</taxon>
        <taxon>Spirurina</taxon>
        <taxon>Spiruromorpha</taxon>
        <taxon>Filarioidea</taxon>
        <taxon>Setariidae</taxon>
        <taxon>Setaria</taxon>
    </lineage>
</organism>
<sequence length="1000" mass="110148">MISTKTVIKDEFTKANGLEYKEECDMDVENDDDGSSIGATNEVREEIESTNDVGEEENDGGTASTSGSNNLFLTEVFTTKRHKPNREAKILETSIANLKKKLQTQGQTNFSETTTQSRGRKWVNQEVWLLWKCFQLKRQPFTDSIVPPLCYYDLVLRKEGFLGGVKRASTDMESASVARRVGEDPSQITCRSALRISNDRRTLEIENYLGDSFDEGGQTAVERSLAAMTKSKCLTSSRNPFDDVDNDDDNDGSKNDAFLDRIFGESGTDSSGSKNSDYFDGNESFETSSNPGAYISSDITLSAALRRKRQRRNPVWPYFIVKDGMANCKHCNYSTKSVFSTNLKSVPNFRVLRCIFTSPTGWFFWRITLLEEMQEVLKAEEEQQEQITLQNSLLAATCTTTTAATKTPYMHHVTTTALPAVGRRTGSAVNTTSGSGSNLNSAAVLLGILNQTGSLQGSSVGTTTATATTTNTAVSSRTSSLPTTPRSILDFPKAFSESQLPLDYLKTTTDLTRNLPDFLKVISEASAKSAVNPPLSSTKTLAADNERLKTLSKISQNSPSSYNITYGSKTDKITSPVNCQSAIVLKRRRLRRHPVWRFFKDVGDGSKTVKCVNCPFSTSSPFSTNLKMHLKAHHKSDYRLILILESRQRLEEGISPIPESVQVPPSPLKKKVHYKLSVPGLERNGMMRVIELRTSVDPEIDLFTLHLCTRLSIVKERSSSEDTNISSTEEEQTDAKKRSLSTGAFEDEGFTSMTNTERVKAMIEMAAASQTQSVDLQYPDVDYATVNSKNSANSGAAFGSDEGSSLVDTNLLMRLGLAKSDLLPSKPPLQNKFLNTQLVVSGSAVRNHLVNSAVSALDTTKSVRTISKRLPTGEVVKVRQTRKSVENPVTHITANTTAAATATINTTKPIVPSRDLTARSAIDEQLNGIKSARDIALAKFLLKANVFHLLDLPEFKQFVDSLDPTYQIPQSGYLKRLLESTTGAHDLSSEHLDISVQEQE</sequence>
<evidence type="ECO:0000256" key="4">
    <source>
        <dbReference type="PROSITE-ProRule" id="PRU00027"/>
    </source>
</evidence>
<dbReference type="AlphaFoldDB" id="A0A915PIG3"/>
<keyword evidence="7" id="KW-1185">Reference proteome</keyword>
<evidence type="ECO:0000256" key="2">
    <source>
        <dbReference type="ARBA" id="ARBA00022771"/>
    </source>
</evidence>
<feature type="region of interest" description="Disordered" evidence="5">
    <location>
        <begin position="718"/>
        <end position="739"/>
    </location>
</feature>
<evidence type="ECO:0000259" key="6">
    <source>
        <dbReference type="PROSITE" id="PS50808"/>
    </source>
</evidence>
<proteinExistence type="predicted"/>
<protein>
    <submittedName>
        <fullName evidence="8">BED-type domain-containing protein</fullName>
    </submittedName>
</protein>
<dbReference type="InterPro" id="IPR036236">
    <property type="entry name" value="Znf_C2H2_sf"/>
</dbReference>
<reference evidence="8" key="1">
    <citation type="submission" date="2022-11" db="UniProtKB">
        <authorList>
            <consortium name="WormBaseParasite"/>
        </authorList>
    </citation>
    <scope>IDENTIFICATION</scope>
</reference>
<dbReference type="PROSITE" id="PS50808">
    <property type="entry name" value="ZF_BED"/>
    <property type="match status" value="1"/>
</dbReference>
<evidence type="ECO:0000256" key="1">
    <source>
        <dbReference type="ARBA" id="ARBA00022723"/>
    </source>
</evidence>
<feature type="compositionally biased region" description="Basic and acidic residues" evidence="5">
    <location>
        <begin position="251"/>
        <end position="263"/>
    </location>
</feature>
<accession>A0A915PIG3</accession>
<evidence type="ECO:0000256" key="5">
    <source>
        <dbReference type="SAM" id="MobiDB-lite"/>
    </source>
</evidence>
<evidence type="ECO:0000313" key="7">
    <source>
        <dbReference type="Proteomes" id="UP000887581"/>
    </source>
</evidence>
<dbReference type="GO" id="GO:0008270">
    <property type="term" value="F:zinc ion binding"/>
    <property type="evidence" value="ECO:0007669"/>
    <property type="project" value="UniProtKB-KW"/>
</dbReference>